<sequence>MYRFIAYVLLISLISQDINCETTPFNATTYALTHHCVWLSCNVTGYPSTYGGYSVQCCALQVPLNYANPNQTITISMTRLSPQQATNETNTLFMLSGGPGGSGWNLFYNALGSIPSSLGMTIILPDHRGTGLSTALTCDDNASQAVDSACITYLLSKWGREGINQFSVTSAAHDLSVQIQSYQIDNPGRVTIFAVSYGTLWLDRFLQIYPTVVQASVMDGVFNPITSSNSRADLLTSGVTWQFLDYCQRQPECSKNFLPDLPAPMMLHKILKQLKSNKQKCIKKYFSQYKLTPNKLRNVFLDLVNDGTRYMDRTIVPAVIYRLNRCNLDDVTVLKYFFNHTATTAASEYPILLFSRALAYNIGQSEMWLAVNETEIDEQTFNDWHASTIMSLNYAPNYFTLRSRWPKYPLDKYYGKFAEEAPVLMLSGQLDPATVFEQASHLASITSKTRKFYAIPLAGHVTVNIGVVGFSCPMNLVLAWSFPKLFPVVFSDPRCIQDLPTTIDFVGATEIGRQYSLKLLNISLPFGNQTSGASQYFPRTKAFRIFQILQVLLCFTVSIWFKKP</sequence>
<dbReference type="Pfam" id="PF00561">
    <property type="entry name" value="Abhydrolase_1"/>
    <property type="match status" value="1"/>
</dbReference>
<protein>
    <recommendedName>
        <fullName evidence="4">AB hydrolase-1 domain-containing protein</fullName>
    </recommendedName>
</protein>
<proteinExistence type="inferred from homology"/>
<evidence type="ECO:0000313" key="7">
    <source>
        <dbReference type="Proteomes" id="UP000663833"/>
    </source>
</evidence>
<comment type="similarity">
    <text evidence="1">Belongs to the peptidase S33 family.</text>
</comment>
<evidence type="ECO:0000256" key="1">
    <source>
        <dbReference type="ARBA" id="ARBA00010088"/>
    </source>
</evidence>
<reference evidence="5" key="1">
    <citation type="submission" date="2021-02" db="EMBL/GenBank/DDBJ databases">
        <authorList>
            <person name="Nowell W R."/>
        </authorList>
    </citation>
    <scope>NUCLEOTIDE SEQUENCE</scope>
</reference>
<name>A0A817SBX3_9BILA</name>
<dbReference type="SUPFAM" id="SSF53474">
    <property type="entry name" value="alpha/beta-Hydrolases"/>
    <property type="match status" value="1"/>
</dbReference>
<dbReference type="EMBL" id="CAJNYD010000680">
    <property type="protein sequence ID" value="CAF3286848.1"/>
    <property type="molecule type" value="Genomic_DNA"/>
</dbReference>
<keyword evidence="2" id="KW-0378">Hydrolase</keyword>
<accession>A0A817SBX3</accession>
<dbReference type="PANTHER" id="PTHR43248">
    <property type="entry name" value="2-SUCCINYL-6-HYDROXY-2,4-CYCLOHEXADIENE-1-CARBOXYLATE SYNTHASE"/>
    <property type="match status" value="1"/>
</dbReference>
<feature type="signal peptide" evidence="3">
    <location>
        <begin position="1"/>
        <end position="20"/>
    </location>
</feature>
<keyword evidence="3" id="KW-0732">Signal</keyword>
<dbReference type="GO" id="GO:0016787">
    <property type="term" value="F:hydrolase activity"/>
    <property type="evidence" value="ECO:0007669"/>
    <property type="project" value="UniProtKB-KW"/>
</dbReference>
<evidence type="ECO:0000313" key="5">
    <source>
        <dbReference type="EMBL" id="CAF3286848.1"/>
    </source>
</evidence>
<dbReference type="InterPro" id="IPR029058">
    <property type="entry name" value="AB_hydrolase_fold"/>
</dbReference>
<evidence type="ECO:0000313" key="6">
    <source>
        <dbReference type="EMBL" id="CAF3437811.1"/>
    </source>
</evidence>
<feature type="chain" id="PRO_5035612894" description="AB hydrolase-1 domain-containing protein" evidence="3">
    <location>
        <begin position="21"/>
        <end position="564"/>
    </location>
</feature>
<evidence type="ECO:0000256" key="2">
    <source>
        <dbReference type="ARBA" id="ARBA00022801"/>
    </source>
</evidence>
<dbReference type="InterPro" id="IPR051601">
    <property type="entry name" value="Serine_prot/Carboxylest_S33"/>
</dbReference>
<feature type="domain" description="AB hydrolase-1" evidence="4">
    <location>
        <begin position="91"/>
        <end position="225"/>
    </location>
</feature>
<dbReference type="EMBL" id="CAJNYT010001941">
    <property type="protein sequence ID" value="CAF3437811.1"/>
    <property type="molecule type" value="Genomic_DNA"/>
</dbReference>
<comment type="caution">
    <text evidence="5">The sequence shown here is derived from an EMBL/GenBank/DDBJ whole genome shotgun (WGS) entry which is preliminary data.</text>
</comment>
<dbReference type="Proteomes" id="UP000663872">
    <property type="component" value="Unassembled WGS sequence"/>
</dbReference>
<dbReference type="Gene3D" id="3.40.50.1820">
    <property type="entry name" value="alpha/beta hydrolase"/>
    <property type="match status" value="1"/>
</dbReference>
<gene>
    <name evidence="6" type="ORF">GRG538_LOCUS13213</name>
    <name evidence="5" type="ORF">LUA448_LOCUS6915</name>
</gene>
<evidence type="ECO:0000256" key="3">
    <source>
        <dbReference type="SAM" id="SignalP"/>
    </source>
</evidence>
<dbReference type="AlphaFoldDB" id="A0A817SBX3"/>
<evidence type="ECO:0000259" key="4">
    <source>
        <dbReference type="Pfam" id="PF00561"/>
    </source>
</evidence>
<organism evidence="5 7">
    <name type="scientific">Rotaria socialis</name>
    <dbReference type="NCBI Taxonomy" id="392032"/>
    <lineage>
        <taxon>Eukaryota</taxon>
        <taxon>Metazoa</taxon>
        <taxon>Spiralia</taxon>
        <taxon>Gnathifera</taxon>
        <taxon>Rotifera</taxon>
        <taxon>Eurotatoria</taxon>
        <taxon>Bdelloidea</taxon>
        <taxon>Philodinida</taxon>
        <taxon>Philodinidae</taxon>
        <taxon>Rotaria</taxon>
    </lineage>
</organism>
<dbReference type="Proteomes" id="UP000663833">
    <property type="component" value="Unassembled WGS sequence"/>
</dbReference>
<dbReference type="InterPro" id="IPR000073">
    <property type="entry name" value="AB_hydrolase_1"/>
</dbReference>